<gene>
    <name evidence="5" type="ordered locus">sll7090</name>
</gene>
<dbReference type="InterPro" id="IPR024615">
    <property type="entry name" value="CRISPR-assoc_Cmr2_N"/>
</dbReference>
<dbReference type="Gene3D" id="3.30.70.270">
    <property type="match status" value="1"/>
</dbReference>
<evidence type="ECO:0000259" key="3">
    <source>
        <dbReference type="Pfam" id="PF12469"/>
    </source>
</evidence>
<dbReference type="InterPro" id="IPR054767">
    <property type="entry name" value="Cas10-Cmr2_palm2"/>
</dbReference>
<dbReference type="Pfam" id="PF22335">
    <property type="entry name" value="Cas10-Cmr2_palm2"/>
    <property type="match status" value="1"/>
</dbReference>
<dbReference type="GO" id="GO:0051607">
    <property type="term" value="P:defense response to virus"/>
    <property type="evidence" value="ECO:0007669"/>
    <property type="project" value="UniProtKB-KW"/>
</dbReference>
<dbReference type="InterPro" id="IPR038242">
    <property type="entry name" value="Cmr2_N"/>
</dbReference>
<evidence type="ECO:0000256" key="1">
    <source>
        <dbReference type="ARBA" id="ARBA00022741"/>
    </source>
</evidence>
<keyword evidence="2" id="KW-0051">Antiviral defense</keyword>
<name>Q6ZEA8_SYNY3</name>
<organism evidence="5 6">
    <name type="scientific">Synechocystis sp. (strain ATCC 27184 / PCC 6803 / Kazusa)</name>
    <dbReference type="NCBI Taxonomy" id="1111708"/>
    <lineage>
        <taxon>Bacteria</taxon>
        <taxon>Bacillati</taxon>
        <taxon>Cyanobacteriota</taxon>
        <taxon>Cyanophyceae</taxon>
        <taxon>Synechococcales</taxon>
        <taxon>Merismopediaceae</taxon>
        <taxon>Synechocystis</taxon>
    </lineage>
</organism>
<dbReference type="InParanoid" id="Q6ZEA8"/>
<dbReference type="InterPro" id="IPR013407">
    <property type="entry name" value="CRISPR-assoc_prot_Cmr2"/>
</dbReference>
<dbReference type="Proteomes" id="UP000001425">
    <property type="component" value="Plasmid pSYSA"/>
</dbReference>
<feature type="domain" description="CRISPR-associated protein Cmr2 N-terminal" evidence="3">
    <location>
        <begin position="222"/>
        <end position="343"/>
    </location>
</feature>
<sequence>MSEVYWQAKIWGLLHDPALKALHNNSGRGGEGAWQSLGCMQNWVSPKSSTEKKDGELSNSWLDHIGLSDLIASASDRGAIHYIGTPIDYDGKGLELSHLLSGAKLPLKLANHSEIIGQGNRRTYLEQKELELIQQMPAEFLHGTDKAQECFWWLWRCLPEAVAEQFGPESLLMPAETRLPDASIWSHGSMTAALAGALAGYDTNIEDIAKGARNTPKSQAYLAVFTFSPIQELIKASRKIKDFWAGSWILHYLSAKVCWELAQQYGPDCFLYPSLYGQPLIDHWLLEKYGEQGFSQWVPQPGDRQLLTAGFPNVIMLVLPKEKVSAAMQSAKNHLLNAWRNIAHLVFAELQQRHWQKQLNPTDPTWKHWLDAQWQTYWSAMAIGAEGKTLKSVGIPTQTPESKAQRDQWVREQNEAFSASLFAQEELDFIEKSTDLFIQQRNRNYAGSLNVGSWWADIFGQTRFTLSAVKNARNWKIPTAFGPRSTISGLGPVVHPQAPSHQRDWVTEGDTQKYWQRQAGLFDGSEQLNATETVKRGLEKVLPALLGRGAKELKTYYPDLTVGIAGYLKTQPDGLPIFEQACSAISQKILGDRHKVADSVTQDWGIPWVEENMEKKYHPRLLNSGWLVEELEDLDQTELPSYRQALQTEIEKFYPQNNPTSWYVLAAGDGDGMSEWLKGTKMRTYGDYFPQVLTVPEDLQPTFQPFSEQPKRMGPATHNALSRALLDFSNQLVPYLTEQRYAGRLIYSGGDDVLAYTNLWEWDQWLWDIRQAFRGDRDEHREFDSTGHYWHSKTAHKNLPQRPLFTMGDGATISFGITIAHHSVPLAIALEHLWEAEEEAKEHEYGEGEDKKSKDAVQVRVIYGNGNVLTATSKFEVFKTWKDLLDIETIDASTYETAATVLEQHPIPVREAIMPWVNVLVERRDALDKDQQSTLRSRLACFLIQLWQTTSQKNWEKEAKNWLKVAAFMKRNRYIKFPN</sequence>
<proteinExistence type="predicted"/>
<keyword evidence="5" id="KW-0614">Plasmid</keyword>
<reference evidence="5 6" key="1">
    <citation type="journal article" date="2003" name="DNA Res.">
        <title>Structural analysis of four large plasmids harboring in a unicellular cyanobacterium, Synechocystis sp. PCC 6803.</title>
        <authorList>
            <person name="Kaneko T."/>
            <person name="Nakamura Y."/>
            <person name="Sasamoto S."/>
            <person name="Watanabe A."/>
            <person name="Kohara M."/>
            <person name="Matsumoto M."/>
            <person name="Shimpo S."/>
            <person name="Yamada M."/>
            <person name="Tabata S."/>
        </authorList>
    </citation>
    <scope>NUCLEOTIDE SEQUENCE [LARGE SCALE GENOMIC DNA]</scope>
    <source>
        <strain evidence="6">ATCC 27184 / PCC 6803 / Kazusa</strain>
    </source>
</reference>
<feature type="domain" description="Cas10/Cmr2 second palm" evidence="4">
    <location>
        <begin position="669"/>
        <end position="844"/>
    </location>
</feature>
<dbReference type="GO" id="GO:0000166">
    <property type="term" value="F:nucleotide binding"/>
    <property type="evidence" value="ECO:0007669"/>
    <property type="project" value="UniProtKB-KW"/>
</dbReference>
<keyword evidence="6" id="KW-1185">Reference proteome</keyword>
<dbReference type="AlphaFoldDB" id="Q6ZEA8"/>
<dbReference type="Gene3D" id="3.30.70.2220">
    <property type="entry name" value="CRISPR-Cas system, Cmr2 subunit, D1 domain, cysteine cluster"/>
    <property type="match status" value="1"/>
</dbReference>
<dbReference type="EMBL" id="AP004311">
    <property type="protein sequence ID" value="BAD01992.1"/>
    <property type="molecule type" value="Genomic_DNA"/>
</dbReference>
<geneLocation type="plasmid" evidence="5 6">
    <name>pSYSA</name>
</geneLocation>
<evidence type="ECO:0000313" key="6">
    <source>
        <dbReference type="Proteomes" id="UP000001425"/>
    </source>
</evidence>
<evidence type="ECO:0000256" key="2">
    <source>
        <dbReference type="ARBA" id="ARBA00023118"/>
    </source>
</evidence>
<accession>Q6ZEA8</accession>
<dbReference type="NCBIfam" id="TIGR02577">
    <property type="entry name" value="cas_TM1794_Cmr2"/>
    <property type="match status" value="1"/>
</dbReference>
<evidence type="ECO:0000313" key="5">
    <source>
        <dbReference type="EMBL" id="BAD01992.1"/>
    </source>
</evidence>
<dbReference type="InterPro" id="IPR043128">
    <property type="entry name" value="Rev_trsase/Diguanyl_cyclase"/>
</dbReference>
<protein>
    <submittedName>
        <fullName evidence="5">Uncharacterized protein</fullName>
    </submittedName>
</protein>
<dbReference type="Pfam" id="PF12469">
    <property type="entry name" value="Cmr2_N"/>
    <property type="match status" value="1"/>
</dbReference>
<dbReference type="EnsemblBacteria" id="BAD01992">
    <property type="protein sequence ID" value="BAD01992"/>
    <property type="gene ID" value="BAD01992"/>
</dbReference>
<dbReference type="KEGG" id="syn:sll7090"/>
<evidence type="ECO:0000259" key="4">
    <source>
        <dbReference type="Pfam" id="PF22335"/>
    </source>
</evidence>
<keyword evidence="1" id="KW-0547">Nucleotide-binding</keyword>